<dbReference type="Pfam" id="PF12464">
    <property type="entry name" value="Mac"/>
    <property type="match status" value="1"/>
</dbReference>
<dbReference type="PANTHER" id="PTHR23416">
    <property type="entry name" value="SIALIC ACID SYNTHASE-RELATED"/>
    <property type="match status" value="1"/>
</dbReference>
<dbReference type="CDD" id="cd03357">
    <property type="entry name" value="LbH_MAT_GAT"/>
    <property type="match status" value="1"/>
</dbReference>
<dbReference type="InterPro" id="IPR024688">
    <property type="entry name" value="Mac_dom"/>
</dbReference>
<dbReference type="Pfam" id="PF00132">
    <property type="entry name" value="Hexapep"/>
    <property type="match status" value="1"/>
</dbReference>
<dbReference type="InterPro" id="IPR001451">
    <property type="entry name" value="Hexapep"/>
</dbReference>
<dbReference type="InterPro" id="IPR011004">
    <property type="entry name" value="Trimer_LpxA-like_sf"/>
</dbReference>
<sequence>MVAGQPYVVDGTVRVALARGQERADLFNETTGEDPETRRALLRDLLGSLGEGVEVRGPVHVDVGRNLHLGARTFVNANLVALDRAPIRVGEGVQIGPNVQLLTPVHPLDPAKRRDGWEGAEPVTIGDNVVLGGGVTVCPGVTIGDDTVVGAGSVVASDLPAGVLAVGNPAKVIRQL</sequence>
<dbReference type="InterPro" id="IPR051159">
    <property type="entry name" value="Hexapeptide_acetyltransf"/>
</dbReference>
<dbReference type="FunFam" id="2.160.10.10:FF:000025">
    <property type="entry name" value="Hexapeptide-repeat containing-acetyltransferase"/>
    <property type="match status" value="1"/>
</dbReference>
<dbReference type="EMBL" id="SZPY01000003">
    <property type="protein sequence ID" value="TKI61846.1"/>
    <property type="molecule type" value="Genomic_DNA"/>
</dbReference>
<dbReference type="Proteomes" id="UP000307808">
    <property type="component" value="Unassembled WGS sequence"/>
</dbReference>
<dbReference type="GO" id="GO:0008374">
    <property type="term" value="F:O-acyltransferase activity"/>
    <property type="evidence" value="ECO:0007669"/>
    <property type="project" value="TreeGrafter"/>
</dbReference>
<dbReference type="PANTHER" id="PTHR23416:SF23">
    <property type="entry name" value="ACETYLTRANSFERASE C18B11.09C-RELATED"/>
    <property type="match status" value="1"/>
</dbReference>
<evidence type="ECO:0000256" key="1">
    <source>
        <dbReference type="ARBA" id="ARBA00007274"/>
    </source>
</evidence>
<comment type="caution">
    <text evidence="6">The sequence shown here is derived from an EMBL/GenBank/DDBJ whole genome shotgun (WGS) entry which is preliminary data.</text>
</comment>
<evidence type="ECO:0000313" key="7">
    <source>
        <dbReference type="Proteomes" id="UP000307808"/>
    </source>
</evidence>
<accession>A0A4U2YKW7</accession>
<evidence type="ECO:0000259" key="5">
    <source>
        <dbReference type="SMART" id="SM01266"/>
    </source>
</evidence>
<gene>
    <name evidence="6" type="ORF">FC770_11125</name>
</gene>
<evidence type="ECO:0000313" key="6">
    <source>
        <dbReference type="EMBL" id="TKI61846.1"/>
    </source>
</evidence>
<keyword evidence="3" id="KW-0677">Repeat</keyword>
<evidence type="ECO:0000256" key="3">
    <source>
        <dbReference type="ARBA" id="ARBA00022737"/>
    </source>
</evidence>
<dbReference type="GO" id="GO:0005829">
    <property type="term" value="C:cytosol"/>
    <property type="evidence" value="ECO:0007669"/>
    <property type="project" value="TreeGrafter"/>
</dbReference>
<keyword evidence="2 6" id="KW-0808">Transferase</keyword>
<comment type="similarity">
    <text evidence="1">Belongs to the transferase hexapeptide repeat family.</text>
</comment>
<name>A0A4U2YKW7_9ACTN</name>
<dbReference type="SUPFAM" id="SSF51161">
    <property type="entry name" value="Trimeric LpxA-like enzymes"/>
    <property type="match status" value="1"/>
</dbReference>
<evidence type="ECO:0000256" key="4">
    <source>
        <dbReference type="ARBA" id="ARBA00023315"/>
    </source>
</evidence>
<proteinExistence type="inferred from homology"/>
<keyword evidence="7" id="KW-1185">Reference proteome</keyword>
<reference evidence="6 7" key="1">
    <citation type="submission" date="2019-04" db="EMBL/GenBank/DDBJ databases">
        <authorList>
            <person name="Dong K."/>
        </authorList>
    </citation>
    <scope>NUCLEOTIDE SEQUENCE [LARGE SCALE GENOMIC DNA]</scope>
    <source>
        <strain evidence="7">dk3543</strain>
    </source>
</reference>
<protein>
    <submittedName>
        <fullName evidence="6">Sugar O-acetyltransferase</fullName>
    </submittedName>
</protein>
<dbReference type="Gene3D" id="2.160.10.10">
    <property type="entry name" value="Hexapeptide repeat proteins"/>
    <property type="match status" value="1"/>
</dbReference>
<dbReference type="SMART" id="SM01266">
    <property type="entry name" value="Mac"/>
    <property type="match status" value="1"/>
</dbReference>
<feature type="domain" description="Maltose/galactoside acetyltransferase" evidence="5">
    <location>
        <begin position="1"/>
        <end position="51"/>
    </location>
</feature>
<organism evidence="6 7">
    <name type="scientific">Nocardioides jishulii</name>
    <dbReference type="NCBI Taxonomy" id="2575440"/>
    <lineage>
        <taxon>Bacteria</taxon>
        <taxon>Bacillati</taxon>
        <taxon>Actinomycetota</taxon>
        <taxon>Actinomycetes</taxon>
        <taxon>Propionibacteriales</taxon>
        <taxon>Nocardioidaceae</taxon>
        <taxon>Nocardioides</taxon>
    </lineage>
</organism>
<evidence type="ECO:0000256" key="2">
    <source>
        <dbReference type="ARBA" id="ARBA00022679"/>
    </source>
</evidence>
<dbReference type="InterPro" id="IPR018357">
    <property type="entry name" value="Hexapep_transf_CS"/>
</dbReference>
<keyword evidence="4" id="KW-0012">Acyltransferase</keyword>
<dbReference type="OrthoDB" id="2643438at2"/>
<dbReference type="GO" id="GO:0016407">
    <property type="term" value="F:acetyltransferase activity"/>
    <property type="evidence" value="ECO:0007669"/>
    <property type="project" value="InterPro"/>
</dbReference>
<dbReference type="AlphaFoldDB" id="A0A4U2YKW7"/>
<dbReference type="PROSITE" id="PS00101">
    <property type="entry name" value="HEXAPEP_TRANSFERASES"/>
    <property type="match status" value="1"/>
</dbReference>